<name>A0ACC3MLS2_9PEZI</name>
<reference evidence="1" key="1">
    <citation type="submission" date="2023-07" db="EMBL/GenBank/DDBJ databases">
        <title>Black Yeasts Isolated from many extreme environments.</title>
        <authorList>
            <person name="Coleine C."/>
            <person name="Stajich J.E."/>
            <person name="Selbmann L."/>
        </authorList>
    </citation>
    <scope>NUCLEOTIDE SEQUENCE</scope>
    <source>
        <strain evidence="1">CCFEE 5714</strain>
    </source>
</reference>
<accession>A0ACC3MLS2</accession>
<evidence type="ECO:0000313" key="1">
    <source>
        <dbReference type="EMBL" id="KAK3698726.1"/>
    </source>
</evidence>
<evidence type="ECO:0000313" key="2">
    <source>
        <dbReference type="Proteomes" id="UP001281147"/>
    </source>
</evidence>
<organism evidence="1 2">
    <name type="scientific">Vermiconidia calcicola</name>
    <dbReference type="NCBI Taxonomy" id="1690605"/>
    <lineage>
        <taxon>Eukaryota</taxon>
        <taxon>Fungi</taxon>
        <taxon>Dikarya</taxon>
        <taxon>Ascomycota</taxon>
        <taxon>Pezizomycotina</taxon>
        <taxon>Dothideomycetes</taxon>
        <taxon>Dothideomycetidae</taxon>
        <taxon>Mycosphaerellales</taxon>
        <taxon>Extremaceae</taxon>
        <taxon>Vermiconidia</taxon>
    </lineage>
</organism>
<gene>
    <name evidence="1" type="primary">CHS7_1</name>
    <name evidence="1" type="ORF">LTR37_016816</name>
</gene>
<proteinExistence type="predicted"/>
<keyword evidence="2" id="KW-1185">Reference proteome</keyword>
<sequence>MGFGSFDDICAKTPLPLCALIGPISALTEANGVYSTCFSRSIELANTVIFQGAVGFAHISTLIMTTIMILHVRSKFTAVGRKEITTFFYSYSLLTIFSLLVDCGVVPIGSGPYPYFVAAQLGLASATCISLMINGFVGFQLYEDGTTLSVWLLRICSIAMFLISFAVALLTFKGWGGLGPENTVGLFVVSYLFSAMFLAVYVIMQLILVLGTLQERWPLLHIFFGVLAFVIGQIVLYALSQTICVEAEHYLDGLFFATLCNLLAVMMVYKYWDSITKEDLEFSVGLRQNNWEVKELLPSDGGIDKRATMYDDSDYASTYHHTPQRSNTYGGY</sequence>
<dbReference type="Proteomes" id="UP001281147">
    <property type="component" value="Unassembled WGS sequence"/>
</dbReference>
<comment type="caution">
    <text evidence="1">The sequence shown here is derived from an EMBL/GenBank/DDBJ whole genome shotgun (WGS) entry which is preliminary data.</text>
</comment>
<dbReference type="EMBL" id="JAUTXU010000207">
    <property type="protein sequence ID" value="KAK3698726.1"/>
    <property type="molecule type" value="Genomic_DNA"/>
</dbReference>
<protein>
    <submittedName>
        <fullName evidence="1">Chitin synthase, class 7</fullName>
    </submittedName>
</protein>